<keyword evidence="6 7" id="KW-0539">Nucleus</keyword>
<name>A0ABD0PU85_CIRMR</name>
<accession>A0ABD0PU85</accession>
<evidence type="ECO:0000256" key="7">
    <source>
        <dbReference type="PROSITE-ProRule" id="PRU00201"/>
    </source>
</evidence>
<keyword evidence="2" id="KW-0217">Developmental protein</keyword>
<comment type="caution">
    <text evidence="7">Lacks conserved residue(s) required for the propagation of feature annotation.</text>
</comment>
<dbReference type="GO" id="GO:0003677">
    <property type="term" value="F:DNA binding"/>
    <property type="evidence" value="ECO:0007669"/>
    <property type="project" value="UniProtKB-UniRule"/>
</dbReference>
<evidence type="ECO:0000259" key="8">
    <source>
        <dbReference type="PROSITE" id="PS50252"/>
    </source>
</evidence>
<protein>
    <recommendedName>
        <fullName evidence="8">T-box domain-containing protein</fullName>
    </recommendedName>
</protein>
<dbReference type="InterPro" id="IPR018186">
    <property type="entry name" value="TF_T-box_CS"/>
</dbReference>
<dbReference type="Pfam" id="PF00907">
    <property type="entry name" value="T-box"/>
    <property type="match status" value="1"/>
</dbReference>
<comment type="subcellular location">
    <subcellularLocation>
        <location evidence="1 7">Nucleus</location>
    </subcellularLocation>
</comment>
<gene>
    <name evidence="9" type="ORF">M9458_026235</name>
</gene>
<dbReference type="PANTHER" id="PTHR11267">
    <property type="entry name" value="T-BOX PROTEIN-RELATED"/>
    <property type="match status" value="1"/>
</dbReference>
<dbReference type="Proteomes" id="UP001529510">
    <property type="component" value="Unassembled WGS sequence"/>
</dbReference>
<dbReference type="EMBL" id="JAMKFB020000013">
    <property type="protein sequence ID" value="KAL0177341.1"/>
    <property type="molecule type" value="Genomic_DNA"/>
</dbReference>
<feature type="domain" description="T-box" evidence="8">
    <location>
        <begin position="1"/>
        <end position="87"/>
    </location>
</feature>
<dbReference type="AlphaFoldDB" id="A0ABD0PU85"/>
<evidence type="ECO:0000256" key="5">
    <source>
        <dbReference type="ARBA" id="ARBA00023163"/>
    </source>
</evidence>
<keyword evidence="3" id="KW-0805">Transcription regulation</keyword>
<comment type="caution">
    <text evidence="9">The sequence shown here is derived from an EMBL/GenBank/DDBJ whole genome shotgun (WGS) entry which is preliminary data.</text>
</comment>
<organism evidence="9 10">
    <name type="scientific">Cirrhinus mrigala</name>
    <name type="common">Mrigala</name>
    <dbReference type="NCBI Taxonomy" id="683832"/>
    <lineage>
        <taxon>Eukaryota</taxon>
        <taxon>Metazoa</taxon>
        <taxon>Chordata</taxon>
        <taxon>Craniata</taxon>
        <taxon>Vertebrata</taxon>
        <taxon>Euteleostomi</taxon>
        <taxon>Actinopterygii</taxon>
        <taxon>Neopterygii</taxon>
        <taxon>Teleostei</taxon>
        <taxon>Ostariophysi</taxon>
        <taxon>Cypriniformes</taxon>
        <taxon>Cyprinidae</taxon>
        <taxon>Labeoninae</taxon>
        <taxon>Labeonini</taxon>
        <taxon>Cirrhinus</taxon>
    </lineage>
</organism>
<reference evidence="9 10" key="1">
    <citation type="submission" date="2024-05" db="EMBL/GenBank/DDBJ databases">
        <title>Genome sequencing and assembly of Indian major carp, Cirrhinus mrigala (Hamilton, 1822).</title>
        <authorList>
            <person name="Mohindra V."/>
            <person name="Chowdhury L.M."/>
            <person name="Lal K."/>
            <person name="Jena J.K."/>
        </authorList>
    </citation>
    <scope>NUCLEOTIDE SEQUENCE [LARGE SCALE GENOMIC DNA]</scope>
    <source>
        <strain evidence="9">CM1030</strain>
        <tissue evidence="9">Blood</tissue>
    </source>
</reference>
<dbReference type="InterPro" id="IPR001699">
    <property type="entry name" value="TF_T-box"/>
</dbReference>
<evidence type="ECO:0000256" key="4">
    <source>
        <dbReference type="ARBA" id="ARBA00023125"/>
    </source>
</evidence>
<evidence type="ECO:0000256" key="6">
    <source>
        <dbReference type="ARBA" id="ARBA00023242"/>
    </source>
</evidence>
<dbReference type="Gene3D" id="2.60.40.820">
    <property type="entry name" value="Transcription factor, T-box"/>
    <property type="match status" value="1"/>
</dbReference>
<keyword evidence="10" id="KW-1185">Reference proteome</keyword>
<sequence length="87" mass="9622">MFPVLKVNVSGLDPNAMYSFLLDFVAADNHRWKYVNGEWVPGGKPEPQAPSCVYIHPDSPNFGAHWMKTSVSFSKVKLTNKLNGGGQ</sequence>
<dbReference type="PROSITE" id="PS01264">
    <property type="entry name" value="TBOX_2"/>
    <property type="match status" value="1"/>
</dbReference>
<dbReference type="InterPro" id="IPR008967">
    <property type="entry name" value="p53-like_TF_DNA-bd_sf"/>
</dbReference>
<evidence type="ECO:0000256" key="1">
    <source>
        <dbReference type="ARBA" id="ARBA00004123"/>
    </source>
</evidence>
<dbReference type="InterPro" id="IPR046360">
    <property type="entry name" value="T-box_DNA-bd"/>
</dbReference>
<dbReference type="SMART" id="SM00425">
    <property type="entry name" value="TBOX"/>
    <property type="match status" value="1"/>
</dbReference>
<keyword evidence="4 7" id="KW-0238">DNA-binding</keyword>
<evidence type="ECO:0000256" key="3">
    <source>
        <dbReference type="ARBA" id="ARBA00023015"/>
    </source>
</evidence>
<dbReference type="InterPro" id="IPR036960">
    <property type="entry name" value="T-box_sf"/>
</dbReference>
<evidence type="ECO:0000313" key="10">
    <source>
        <dbReference type="Proteomes" id="UP001529510"/>
    </source>
</evidence>
<dbReference type="GO" id="GO:0009653">
    <property type="term" value="P:anatomical structure morphogenesis"/>
    <property type="evidence" value="ECO:0007669"/>
    <property type="project" value="UniProtKB-ARBA"/>
</dbReference>
<proteinExistence type="predicted"/>
<dbReference type="SUPFAM" id="SSF49417">
    <property type="entry name" value="p53-like transcription factors"/>
    <property type="match status" value="1"/>
</dbReference>
<evidence type="ECO:0000313" key="9">
    <source>
        <dbReference type="EMBL" id="KAL0177341.1"/>
    </source>
</evidence>
<dbReference type="GO" id="GO:0005634">
    <property type="term" value="C:nucleus"/>
    <property type="evidence" value="ECO:0007669"/>
    <property type="project" value="UniProtKB-SubCell"/>
</dbReference>
<dbReference type="PROSITE" id="PS50252">
    <property type="entry name" value="TBOX_3"/>
    <property type="match status" value="1"/>
</dbReference>
<feature type="non-terminal residue" evidence="9">
    <location>
        <position position="87"/>
    </location>
</feature>
<keyword evidence="5" id="KW-0804">Transcription</keyword>
<dbReference type="PANTHER" id="PTHR11267:SF83">
    <property type="entry name" value="T-BOX TRANSCRIPTION FACTOR T"/>
    <property type="match status" value="1"/>
</dbReference>
<evidence type="ECO:0000256" key="2">
    <source>
        <dbReference type="ARBA" id="ARBA00022473"/>
    </source>
</evidence>
<dbReference type="GO" id="GO:0060429">
    <property type="term" value="P:epithelium development"/>
    <property type="evidence" value="ECO:0007669"/>
    <property type="project" value="UniProtKB-ARBA"/>
</dbReference>
<dbReference type="PRINTS" id="PR00937">
    <property type="entry name" value="TBOX"/>
</dbReference>